<feature type="region of interest" description="Disordered" evidence="1">
    <location>
        <begin position="1"/>
        <end position="121"/>
    </location>
</feature>
<evidence type="ECO:0000256" key="1">
    <source>
        <dbReference type="SAM" id="MobiDB-lite"/>
    </source>
</evidence>
<feature type="compositionally biased region" description="Basic and acidic residues" evidence="1">
    <location>
        <begin position="204"/>
        <end position="228"/>
    </location>
</feature>
<feature type="compositionally biased region" description="Low complexity" evidence="1">
    <location>
        <begin position="192"/>
        <end position="201"/>
    </location>
</feature>
<protein>
    <submittedName>
        <fullName evidence="2">Uncharacterized protein</fullName>
    </submittedName>
</protein>
<dbReference type="EMBL" id="MH790660">
    <property type="protein sequence ID" value="QBH85096.1"/>
    <property type="molecule type" value="Genomic_DNA"/>
</dbReference>
<evidence type="ECO:0000313" key="2">
    <source>
        <dbReference type="EMBL" id="QBH85096.1"/>
    </source>
</evidence>
<feature type="compositionally biased region" description="Pro residues" evidence="1">
    <location>
        <begin position="72"/>
        <end position="87"/>
    </location>
</feature>
<accession>A0A481TW50</accession>
<sequence>MHALCPRGRVGGRRREKRRPEACTRTYARAHPRPGAHPARTPARHARPSSPWLGERRRSRKRRPEACNRTHPTPPAHLPATPAPPYPGCGETPIGARGLARSQHHTTPHGPPQHGPPRHNTTRRVLRGMQVDTPRACLPFPSGPGPRPVSFRHHYHHPPARAHAVEEGDGRHTHGCGRARAFGVVGGGVTGAWGRWAYGPDPRLPPRERRRGGGERGWVEGKRKEKGGVDPNTPDPRKQQQNKQKQKQKRKHLEKKDTGWLAGGAADLPALSGTPASCFLKGGGRTVFPQPLLSSLFRPPPPLSRRLSRSSPVRP</sequence>
<proteinExistence type="predicted"/>
<name>A0A481TW50_HHV2</name>
<organism evidence="2">
    <name type="scientific">Human herpesvirus 2</name>
    <name type="common">HHV-2</name>
    <name type="synonym">Human herpes simplex virus 2</name>
    <dbReference type="NCBI Taxonomy" id="10310"/>
    <lineage>
        <taxon>Viruses</taxon>
        <taxon>Duplodnaviria</taxon>
        <taxon>Heunggongvirae</taxon>
        <taxon>Peploviricota</taxon>
        <taxon>Herviviricetes</taxon>
        <taxon>Herpesvirales</taxon>
        <taxon>Orthoherpesviridae</taxon>
        <taxon>Alphaherpesvirinae</taxon>
        <taxon>Simplexvirus</taxon>
        <taxon>Simplexvirus humanalpha2</taxon>
    </lineage>
</organism>
<feature type="compositionally biased region" description="Basic residues" evidence="1">
    <location>
        <begin position="244"/>
        <end position="253"/>
    </location>
</feature>
<reference evidence="2" key="1">
    <citation type="submission" date="2018-08" db="EMBL/GenBank/DDBJ databases">
        <title>HSV2 whole genome sequences from clinical isolates.</title>
        <authorList>
            <person name="Roychoudhury P."/>
            <person name="Greninger A.L."/>
            <person name="Jerome K.R."/>
            <person name="Johnston C."/>
            <person name="Wald A."/>
            <person name="Xie H."/>
        </authorList>
    </citation>
    <scope>NUCLEOTIDE SEQUENCE</scope>
    <source>
        <strain evidence="2">2008-483</strain>
    </source>
</reference>
<organismHost>
    <name type="scientific">Homo sapiens</name>
    <name type="common">Human</name>
    <dbReference type="NCBI Taxonomy" id="9606"/>
</organismHost>
<feature type="region of interest" description="Disordered" evidence="1">
    <location>
        <begin position="192"/>
        <end position="276"/>
    </location>
</feature>
<feature type="region of interest" description="Disordered" evidence="1">
    <location>
        <begin position="291"/>
        <end position="315"/>
    </location>
</feature>